<evidence type="ECO:0000256" key="2">
    <source>
        <dbReference type="ARBA" id="ARBA00022679"/>
    </source>
</evidence>
<dbReference type="InterPro" id="IPR035595">
    <property type="entry name" value="UDP_glycos_trans_CS"/>
</dbReference>
<dbReference type="PANTHER" id="PTHR11926">
    <property type="entry name" value="GLUCOSYL/GLUCURONOSYL TRANSFERASES"/>
    <property type="match status" value="1"/>
</dbReference>
<evidence type="ECO:0000313" key="7">
    <source>
        <dbReference type="Proteomes" id="UP001231189"/>
    </source>
</evidence>
<dbReference type="FunFam" id="3.40.50.2000:FF:000108">
    <property type="entry name" value="UDP-glycosyltransferase 83A1"/>
    <property type="match status" value="1"/>
</dbReference>
<gene>
    <name evidence="6" type="ORF">QYE76_061766</name>
</gene>
<dbReference type="InterPro" id="IPR002213">
    <property type="entry name" value="UDP_glucos_trans"/>
</dbReference>
<proteinExistence type="inferred from homology"/>
<evidence type="ECO:0000256" key="4">
    <source>
        <dbReference type="RuleBase" id="RU362057"/>
    </source>
</evidence>
<dbReference type="FunFam" id="3.40.50.2000:FF:000061">
    <property type="entry name" value="UDP-glycosyltransferase 83A1"/>
    <property type="match status" value="1"/>
</dbReference>
<dbReference type="CDD" id="cd03784">
    <property type="entry name" value="GT1_Gtf-like"/>
    <property type="match status" value="1"/>
</dbReference>
<feature type="signal peptide" evidence="5">
    <location>
        <begin position="1"/>
        <end position="22"/>
    </location>
</feature>
<evidence type="ECO:0000313" key="6">
    <source>
        <dbReference type="EMBL" id="KAK1643961.1"/>
    </source>
</evidence>
<keyword evidence="7" id="KW-1185">Reference proteome</keyword>
<dbReference type="Proteomes" id="UP001231189">
    <property type="component" value="Unassembled WGS sequence"/>
</dbReference>
<evidence type="ECO:0000256" key="5">
    <source>
        <dbReference type="SAM" id="SignalP"/>
    </source>
</evidence>
<evidence type="ECO:0000256" key="3">
    <source>
        <dbReference type="RuleBase" id="RU003718"/>
    </source>
</evidence>
<dbReference type="SUPFAM" id="SSF53756">
    <property type="entry name" value="UDP-Glycosyltransferase/glycogen phosphorylase"/>
    <property type="match status" value="1"/>
</dbReference>
<comment type="similarity">
    <text evidence="1 3">Belongs to the UDP-glycosyltransferase family.</text>
</comment>
<keyword evidence="3" id="KW-0328">Glycosyltransferase</keyword>
<keyword evidence="2 3" id="KW-0808">Transferase</keyword>
<dbReference type="GO" id="GO:0080043">
    <property type="term" value="F:quercetin 3-O-glucosyltransferase activity"/>
    <property type="evidence" value="ECO:0007669"/>
    <property type="project" value="TreeGrafter"/>
</dbReference>
<dbReference type="EC" id="2.4.1.-" evidence="4"/>
<dbReference type="AlphaFoldDB" id="A0AAD8S2S9"/>
<dbReference type="PANTHER" id="PTHR11926:SF1412">
    <property type="entry name" value="UDP-GLYCOSYLTRANSFERASE 83A1-LIKE"/>
    <property type="match status" value="1"/>
</dbReference>
<sequence length="483" mass="53580">MFLLQLFLVVACGCCCYSCVWTVERRERERLAMAKAHVMVLPFPAQGHVTPFMELSHRLVDHGFEVTFVNSEVDHALVLAALPEALSGIHLVSIPDGLADDENRKDLNKLVDAYSHHMPGYLEKLVGDMEAAGRPRVNWLVGDVGMGWSFEVAKKLGIRVASFSSGSVASLAIMLKIPKLIEDGVLNDKGWPEREETLQLAPGMPPLHTSLLAWNNAGPPEGQHILFQLVCRNNKFHDLAEIVVCNSFLEAEASAFKLFPSILPIGPLFADSEFRKPVGNFLAEDTRCLKWLDARPDGSVVYVAFGSMAIFDRRQFQELAEGLELTGRPFLWVVRPDFAAGLSKPWLDEYQQRVAGTGMIVSWCPQQQVLAHRAVACFVSHCGWNSTMEAVRNGVPVLCWPYFSDQFLNRSYVADVWRTGLAVSPGEDGVMTKEEVKSKVEKVVGDEGIRKRAMCLKDAASKCISKGGSSHKNFMVFVDLLSQ</sequence>
<dbReference type="EMBL" id="JAUUTY010000004">
    <property type="protein sequence ID" value="KAK1643961.1"/>
    <property type="molecule type" value="Genomic_DNA"/>
</dbReference>
<feature type="chain" id="PRO_5042073168" description="Glycosyltransferase" evidence="5">
    <location>
        <begin position="23"/>
        <end position="483"/>
    </location>
</feature>
<dbReference type="Gene3D" id="3.40.50.2000">
    <property type="entry name" value="Glycogen Phosphorylase B"/>
    <property type="match status" value="2"/>
</dbReference>
<name>A0AAD8S2S9_LOLMU</name>
<accession>A0AAD8S2S9</accession>
<dbReference type="GO" id="GO:0080044">
    <property type="term" value="F:quercetin 7-O-glucosyltransferase activity"/>
    <property type="evidence" value="ECO:0007669"/>
    <property type="project" value="TreeGrafter"/>
</dbReference>
<organism evidence="6 7">
    <name type="scientific">Lolium multiflorum</name>
    <name type="common">Italian ryegrass</name>
    <name type="synonym">Lolium perenne subsp. multiflorum</name>
    <dbReference type="NCBI Taxonomy" id="4521"/>
    <lineage>
        <taxon>Eukaryota</taxon>
        <taxon>Viridiplantae</taxon>
        <taxon>Streptophyta</taxon>
        <taxon>Embryophyta</taxon>
        <taxon>Tracheophyta</taxon>
        <taxon>Spermatophyta</taxon>
        <taxon>Magnoliopsida</taxon>
        <taxon>Liliopsida</taxon>
        <taxon>Poales</taxon>
        <taxon>Poaceae</taxon>
        <taxon>BOP clade</taxon>
        <taxon>Pooideae</taxon>
        <taxon>Poodae</taxon>
        <taxon>Poeae</taxon>
        <taxon>Poeae Chloroplast Group 2 (Poeae type)</taxon>
        <taxon>Loliodinae</taxon>
        <taxon>Loliinae</taxon>
        <taxon>Lolium</taxon>
    </lineage>
</organism>
<keyword evidence="5" id="KW-0732">Signal</keyword>
<dbReference type="Pfam" id="PF00201">
    <property type="entry name" value="UDPGT"/>
    <property type="match status" value="1"/>
</dbReference>
<evidence type="ECO:0000256" key="1">
    <source>
        <dbReference type="ARBA" id="ARBA00009995"/>
    </source>
</evidence>
<reference evidence="6" key="1">
    <citation type="submission" date="2023-07" db="EMBL/GenBank/DDBJ databases">
        <title>A chromosome-level genome assembly of Lolium multiflorum.</title>
        <authorList>
            <person name="Chen Y."/>
            <person name="Copetti D."/>
            <person name="Kolliker R."/>
            <person name="Studer B."/>
        </authorList>
    </citation>
    <scope>NUCLEOTIDE SEQUENCE</scope>
    <source>
        <strain evidence="6">02402/16</strain>
        <tissue evidence="6">Leaf</tissue>
    </source>
</reference>
<dbReference type="PROSITE" id="PS00375">
    <property type="entry name" value="UDPGT"/>
    <property type="match status" value="1"/>
</dbReference>
<protein>
    <recommendedName>
        <fullName evidence="4">Glycosyltransferase</fullName>
        <ecNumber evidence="4">2.4.1.-</ecNumber>
    </recommendedName>
</protein>
<comment type="caution">
    <text evidence="6">The sequence shown here is derived from an EMBL/GenBank/DDBJ whole genome shotgun (WGS) entry which is preliminary data.</text>
</comment>